<reference evidence="1" key="1">
    <citation type="journal article" date="2015" name="Nature">
        <title>Complex archaea that bridge the gap between prokaryotes and eukaryotes.</title>
        <authorList>
            <person name="Spang A."/>
            <person name="Saw J.H."/>
            <person name="Jorgensen S.L."/>
            <person name="Zaremba-Niedzwiedzka K."/>
            <person name="Martijn J."/>
            <person name="Lind A.E."/>
            <person name="van Eijk R."/>
            <person name="Schleper C."/>
            <person name="Guy L."/>
            <person name="Ettema T.J."/>
        </authorList>
    </citation>
    <scope>NUCLEOTIDE SEQUENCE</scope>
</reference>
<name>A0A0F8ZYC1_9ZZZZ</name>
<organism evidence="1">
    <name type="scientific">marine sediment metagenome</name>
    <dbReference type="NCBI Taxonomy" id="412755"/>
    <lineage>
        <taxon>unclassified sequences</taxon>
        <taxon>metagenomes</taxon>
        <taxon>ecological metagenomes</taxon>
    </lineage>
</organism>
<dbReference type="Gene3D" id="3.80.10.10">
    <property type="entry name" value="Ribonuclease Inhibitor"/>
    <property type="match status" value="1"/>
</dbReference>
<protein>
    <submittedName>
        <fullName evidence="1">Uncharacterized protein</fullName>
    </submittedName>
</protein>
<dbReference type="PROSITE" id="PS51450">
    <property type="entry name" value="LRR"/>
    <property type="match status" value="1"/>
</dbReference>
<sequence>NNLLQSLPNSLGSLHNLEFLDLTTNNLTKLPDSFSELRSLKRLFLSNNPVADNLALTIRKSFF</sequence>
<dbReference type="EMBL" id="LAZR01045406">
    <property type="protein sequence ID" value="KKK98937.1"/>
    <property type="molecule type" value="Genomic_DNA"/>
</dbReference>
<dbReference type="Pfam" id="PF13855">
    <property type="entry name" value="LRR_8"/>
    <property type="match status" value="1"/>
</dbReference>
<dbReference type="SUPFAM" id="SSF52075">
    <property type="entry name" value="Outer arm dynein light chain 1"/>
    <property type="match status" value="1"/>
</dbReference>
<evidence type="ECO:0000313" key="1">
    <source>
        <dbReference type="EMBL" id="KKK98937.1"/>
    </source>
</evidence>
<dbReference type="AlphaFoldDB" id="A0A0F8ZYC1"/>
<gene>
    <name evidence="1" type="ORF">LCGC14_2637740</name>
</gene>
<accession>A0A0F8ZYC1</accession>
<proteinExistence type="predicted"/>
<dbReference type="InterPro" id="IPR032675">
    <property type="entry name" value="LRR_dom_sf"/>
</dbReference>
<comment type="caution">
    <text evidence="1">The sequence shown here is derived from an EMBL/GenBank/DDBJ whole genome shotgun (WGS) entry which is preliminary data.</text>
</comment>
<dbReference type="InterPro" id="IPR001611">
    <property type="entry name" value="Leu-rich_rpt"/>
</dbReference>
<feature type="non-terminal residue" evidence="1">
    <location>
        <position position="1"/>
    </location>
</feature>